<reference evidence="3" key="2">
    <citation type="submission" date="2023-06" db="EMBL/GenBank/DDBJ databases">
        <authorList>
            <consortium name="Lawrence Berkeley National Laboratory"/>
            <person name="Haridas S."/>
            <person name="Hensen N."/>
            <person name="Bonometti L."/>
            <person name="Westerberg I."/>
            <person name="Brannstrom I.O."/>
            <person name="Guillou S."/>
            <person name="Cros-Aarteil S."/>
            <person name="Calhoun S."/>
            <person name="Kuo A."/>
            <person name="Mondo S."/>
            <person name="Pangilinan J."/>
            <person name="Riley R."/>
            <person name="Labutti K."/>
            <person name="Andreopoulos B."/>
            <person name="Lipzen A."/>
            <person name="Chen C."/>
            <person name="Yanf M."/>
            <person name="Daum C."/>
            <person name="Ng V."/>
            <person name="Clum A."/>
            <person name="Steindorff A."/>
            <person name="Ohm R."/>
            <person name="Martin F."/>
            <person name="Silar P."/>
            <person name="Natvig D."/>
            <person name="Lalanne C."/>
            <person name="Gautier V."/>
            <person name="Ament-Velasquez S.L."/>
            <person name="Kruys A."/>
            <person name="Hutchinson M.I."/>
            <person name="Powell A.J."/>
            <person name="Barry K."/>
            <person name="Miller A.N."/>
            <person name="Grigoriev I.V."/>
            <person name="Debuchy R."/>
            <person name="Gladieux P."/>
            <person name="Thoren M.H."/>
            <person name="Johannesson H."/>
        </authorList>
    </citation>
    <scope>NUCLEOTIDE SEQUENCE</scope>
    <source>
        <strain evidence="3">CBS 168.71</strain>
    </source>
</reference>
<evidence type="ECO:0000256" key="1">
    <source>
        <dbReference type="SAM" id="MobiDB-lite"/>
    </source>
</evidence>
<reference evidence="3" key="1">
    <citation type="journal article" date="2023" name="Mol. Phylogenet. Evol.">
        <title>Genome-scale phylogeny and comparative genomics of the fungal order Sordariales.</title>
        <authorList>
            <person name="Hensen N."/>
            <person name="Bonometti L."/>
            <person name="Westerberg I."/>
            <person name="Brannstrom I.O."/>
            <person name="Guillou S."/>
            <person name="Cros-Aarteil S."/>
            <person name="Calhoun S."/>
            <person name="Haridas S."/>
            <person name="Kuo A."/>
            <person name="Mondo S."/>
            <person name="Pangilinan J."/>
            <person name="Riley R."/>
            <person name="LaButti K."/>
            <person name="Andreopoulos B."/>
            <person name="Lipzen A."/>
            <person name="Chen C."/>
            <person name="Yan M."/>
            <person name="Daum C."/>
            <person name="Ng V."/>
            <person name="Clum A."/>
            <person name="Steindorff A."/>
            <person name="Ohm R.A."/>
            <person name="Martin F."/>
            <person name="Silar P."/>
            <person name="Natvig D.O."/>
            <person name="Lalanne C."/>
            <person name="Gautier V."/>
            <person name="Ament-Velasquez S.L."/>
            <person name="Kruys A."/>
            <person name="Hutchinson M.I."/>
            <person name="Powell A.J."/>
            <person name="Barry K."/>
            <person name="Miller A.N."/>
            <person name="Grigoriev I.V."/>
            <person name="Debuchy R."/>
            <person name="Gladieux P."/>
            <person name="Hiltunen Thoren M."/>
            <person name="Johannesson H."/>
        </authorList>
    </citation>
    <scope>NUCLEOTIDE SEQUENCE</scope>
    <source>
        <strain evidence="3">CBS 168.71</strain>
    </source>
</reference>
<keyword evidence="2" id="KW-0472">Membrane</keyword>
<feature type="transmembrane region" description="Helical" evidence="2">
    <location>
        <begin position="103"/>
        <end position="128"/>
    </location>
</feature>
<dbReference type="Proteomes" id="UP001278766">
    <property type="component" value="Unassembled WGS sequence"/>
</dbReference>
<gene>
    <name evidence="3" type="ORF">B0H64DRAFT_43337</name>
</gene>
<keyword evidence="2" id="KW-0812">Transmembrane</keyword>
<feature type="region of interest" description="Disordered" evidence="1">
    <location>
        <begin position="1"/>
        <end position="97"/>
    </location>
</feature>
<comment type="caution">
    <text evidence="3">The sequence shown here is derived from an EMBL/GenBank/DDBJ whole genome shotgun (WGS) entry which is preliminary data.</text>
</comment>
<dbReference type="GeneID" id="87842991"/>
<dbReference type="RefSeq" id="XP_062654667.1">
    <property type="nucleotide sequence ID" value="XM_062806043.1"/>
</dbReference>
<sequence>MESKTPRAQPAPEYSQLPEVSAGWGTEAPEAVEIGLDSAKPAPVPYPSSDSNWIPPQYHQHPKPALQASQPPFPIASNPDSPAHGYSTRSAQGDGEGSRRKTILILSILVALLAAAVVGLATATGLMARRASNAESANPQQASNGTCSTVTTTATTTTTAVVASTSGASPVPVVDLSNGCSDKNERISGTTYTTQIFGKVSFIRYCNAQPKEFPIYGMLTLDFEACMDACAAWSSRGRDVLGKDNPNAICGGVRFVPAWTNKTVAWATNARGNCFLHKTPQTVEDLTEPDLKNKVPCHAAILVEKR</sequence>
<evidence type="ECO:0000313" key="4">
    <source>
        <dbReference type="Proteomes" id="UP001278766"/>
    </source>
</evidence>
<evidence type="ECO:0008006" key="5">
    <source>
        <dbReference type="Google" id="ProtNLM"/>
    </source>
</evidence>
<organism evidence="3 4">
    <name type="scientific">Chaetomium fimeti</name>
    <dbReference type="NCBI Taxonomy" id="1854472"/>
    <lineage>
        <taxon>Eukaryota</taxon>
        <taxon>Fungi</taxon>
        <taxon>Dikarya</taxon>
        <taxon>Ascomycota</taxon>
        <taxon>Pezizomycotina</taxon>
        <taxon>Sordariomycetes</taxon>
        <taxon>Sordariomycetidae</taxon>
        <taxon>Sordariales</taxon>
        <taxon>Chaetomiaceae</taxon>
        <taxon>Chaetomium</taxon>
    </lineage>
</organism>
<accession>A0AAE0LMZ4</accession>
<dbReference type="AlphaFoldDB" id="A0AAE0LMZ4"/>
<proteinExistence type="predicted"/>
<keyword evidence="2" id="KW-1133">Transmembrane helix</keyword>
<evidence type="ECO:0000313" key="3">
    <source>
        <dbReference type="EMBL" id="KAK3291153.1"/>
    </source>
</evidence>
<dbReference type="EMBL" id="JAUEPN010000010">
    <property type="protein sequence ID" value="KAK3291153.1"/>
    <property type="molecule type" value="Genomic_DNA"/>
</dbReference>
<evidence type="ECO:0000256" key="2">
    <source>
        <dbReference type="SAM" id="Phobius"/>
    </source>
</evidence>
<keyword evidence="4" id="KW-1185">Reference proteome</keyword>
<protein>
    <recommendedName>
        <fullName evidence="5">Apple domain-containing protein</fullName>
    </recommendedName>
</protein>
<name>A0AAE0LMZ4_9PEZI</name>